<feature type="compositionally biased region" description="Acidic residues" evidence="1">
    <location>
        <begin position="31"/>
        <end position="41"/>
    </location>
</feature>
<organism evidence="2 3">
    <name type="scientific">Ktedonobacter robiniae</name>
    <dbReference type="NCBI Taxonomy" id="2778365"/>
    <lineage>
        <taxon>Bacteria</taxon>
        <taxon>Bacillati</taxon>
        <taxon>Chloroflexota</taxon>
        <taxon>Ktedonobacteria</taxon>
        <taxon>Ktedonobacterales</taxon>
        <taxon>Ktedonobacteraceae</taxon>
        <taxon>Ktedonobacter</taxon>
    </lineage>
</organism>
<reference evidence="2 3" key="1">
    <citation type="journal article" date="2021" name="Int. J. Syst. Evol. Microbiol.">
        <title>Reticulibacter mediterranei gen. nov., sp. nov., within the new family Reticulibacteraceae fam. nov., and Ktedonospora formicarum gen. nov., sp. nov., Ktedonobacter robiniae sp. nov., Dictyobacter formicarum sp. nov. and Dictyobacter arantiisoli sp. nov., belonging to the class Ktedonobacteria.</title>
        <authorList>
            <person name="Yabe S."/>
            <person name="Zheng Y."/>
            <person name="Wang C.M."/>
            <person name="Sakai Y."/>
            <person name="Abe K."/>
            <person name="Yokota A."/>
            <person name="Donadio S."/>
            <person name="Cavaletti L."/>
            <person name="Monciardini P."/>
        </authorList>
    </citation>
    <scope>NUCLEOTIDE SEQUENCE [LARGE SCALE GENOMIC DNA]</scope>
    <source>
        <strain evidence="2 3">SOSP1-30</strain>
    </source>
</reference>
<keyword evidence="3" id="KW-1185">Reference proteome</keyword>
<comment type="caution">
    <text evidence="2">The sequence shown here is derived from an EMBL/GenBank/DDBJ whole genome shotgun (WGS) entry which is preliminary data.</text>
</comment>
<evidence type="ECO:0000313" key="2">
    <source>
        <dbReference type="EMBL" id="GHO54182.1"/>
    </source>
</evidence>
<accession>A0ABQ3UNI5</accession>
<sequence>MRPSRYRPSMETDQPPTRTKRVTRVPREDIDTQDQIDEDALYDTRTRTSVVRQPTCSPAQTQTGEQATRRVRIHVHDQPRQQRQHQQPPLLPVGMPKSFHFPRWPAYAGFSVLAMFGGWLGMNMGQQAWQGWQDDLHYGRPRTYQTDVVVGHNHDSSANPSHFIALNLHGQIMVIEIAAGDPGKTHLYKTGLNLLGSGQDLTPAEVAFKDLDGDGKPDMIVSVGGQSVAFKNENDTFSATPMKEVKK</sequence>
<evidence type="ECO:0000313" key="3">
    <source>
        <dbReference type="Proteomes" id="UP000654345"/>
    </source>
</evidence>
<proteinExistence type="predicted"/>
<dbReference type="Proteomes" id="UP000654345">
    <property type="component" value="Unassembled WGS sequence"/>
</dbReference>
<feature type="compositionally biased region" description="Polar residues" evidence="1">
    <location>
        <begin position="47"/>
        <end position="66"/>
    </location>
</feature>
<name>A0ABQ3UNI5_9CHLR</name>
<protein>
    <recommendedName>
        <fullName evidence="4">VCBS repeat-containing protein</fullName>
    </recommendedName>
</protein>
<dbReference type="RefSeq" id="WP_201370922.1">
    <property type="nucleotide sequence ID" value="NZ_BNJG01000001.1"/>
</dbReference>
<dbReference type="SUPFAM" id="SSF69318">
    <property type="entry name" value="Integrin alpha N-terminal domain"/>
    <property type="match status" value="1"/>
</dbReference>
<evidence type="ECO:0008006" key="4">
    <source>
        <dbReference type="Google" id="ProtNLM"/>
    </source>
</evidence>
<dbReference type="InterPro" id="IPR028994">
    <property type="entry name" value="Integrin_alpha_N"/>
</dbReference>
<gene>
    <name evidence="2" type="ORF">KSB_26570</name>
</gene>
<evidence type="ECO:0000256" key="1">
    <source>
        <dbReference type="SAM" id="MobiDB-lite"/>
    </source>
</evidence>
<feature type="region of interest" description="Disordered" evidence="1">
    <location>
        <begin position="1"/>
        <end position="68"/>
    </location>
</feature>
<dbReference type="EMBL" id="BNJG01000001">
    <property type="protein sequence ID" value="GHO54182.1"/>
    <property type="molecule type" value="Genomic_DNA"/>
</dbReference>